<name>A0A3Q8J4F5_9GAMA</name>
<accession>A0A3Q8J4F5</accession>
<dbReference type="EMBL" id="MG452721">
    <property type="protein sequence ID" value="AZB49159.1"/>
    <property type="molecule type" value="Genomic_DNA"/>
</dbReference>
<keyword evidence="7" id="KW-0472">Membrane</keyword>
<dbReference type="Proteomes" id="UP000679767">
    <property type="component" value="Segment"/>
</dbReference>
<evidence type="ECO:0000256" key="3">
    <source>
        <dbReference type="ARBA" id="ARBA00012274"/>
    </source>
</evidence>
<evidence type="ECO:0000256" key="4">
    <source>
        <dbReference type="ARBA" id="ARBA00022723"/>
    </source>
</evidence>
<dbReference type="EC" id="1.17.4.1" evidence="3"/>
<dbReference type="KEGG" id="vg:65102713"/>
<dbReference type="GO" id="GO:0009263">
    <property type="term" value="P:deoxyribonucleotide biosynthetic process"/>
    <property type="evidence" value="ECO:0007669"/>
    <property type="project" value="InterPro"/>
</dbReference>
<gene>
    <name evidence="8" type="primary">ORF60</name>
</gene>
<dbReference type="UniPathway" id="UPA00326"/>
<keyword evidence="4" id="KW-0479">Metal-binding</keyword>
<comment type="similarity">
    <text evidence="2">Belongs to the ribonucleoside diphosphate reductase small chain family.</text>
</comment>
<dbReference type="GO" id="GO:0046872">
    <property type="term" value="F:metal ion binding"/>
    <property type="evidence" value="ECO:0007669"/>
    <property type="project" value="UniProtKB-KW"/>
</dbReference>
<dbReference type="InterPro" id="IPR033909">
    <property type="entry name" value="RNR_small"/>
</dbReference>
<keyword evidence="6" id="KW-0408">Iron</keyword>
<keyword evidence="7" id="KW-0812">Transmembrane</keyword>
<dbReference type="InterPro" id="IPR009078">
    <property type="entry name" value="Ferritin-like_SF"/>
</dbReference>
<dbReference type="Gene3D" id="1.10.620.20">
    <property type="entry name" value="Ribonucleotide Reductase, subunit A"/>
    <property type="match status" value="1"/>
</dbReference>
<dbReference type="Pfam" id="PF00268">
    <property type="entry name" value="Ribonuc_red_sm"/>
    <property type="match status" value="1"/>
</dbReference>
<sequence>MATPEALVKSLLYMCDHRGFLQLTEECYNNRWTPAQITLTTDSTQVAKLNETDLEFYKFLFTFLAVAEKMVNLNIEVIVKEFECHDISHYYAEQEAMENIHGKVYANILGMFFDRDTEQQLKYTLSVVEDPALRKKIGWLNHRVSHATERSHKTLLFLLIEGIFFVASFYSISLLRSRGLMSNVCLANDYISRDESLHTKAAAMLYNTVIQPHEKPSRDWIASLFKEAVDIEFEFISSKGHGVSGLNLCKIRQFLEAAADAILHNIHLPPIFNTPPPDCPMFYICYTKNTNFFERENSDYVNTIQDDL</sequence>
<protein>
    <recommendedName>
        <fullName evidence="3">ribonucleoside-diphosphate reductase</fullName>
        <ecNumber evidence="3">1.17.4.1</ecNumber>
    </recommendedName>
</protein>
<dbReference type="GO" id="GO:0004748">
    <property type="term" value="F:ribonucleoside-diphosphate reductase activity, thioredoxin disulfide as acceptor"/>
    <property type="evidence" value="ECO:0007669"/>
    <property type="project" value="UniProtKB-EC"/>
</dbReference>
<dbReference type="PANTHER" id="PTHR23409">
    <property type="entry name" value="RIBONUCLEOSIDE-DIPHOSPHATE REDUCTASE SMALL CHAIN"/>
    <property type="match status" value="1"/>
</dbReference>
<keyword evidence="7" id="KW-1133">Transmembrane helix</keyword>
<feature type="transmembrane region" description="Helical" evidence="7">
    <location>
        <begin position="155"/>
        <end position="175"/>
    </location>
</feature>
<dbReference type="InterPro" id="IPR012348">
    <property type="entry name" value="RNR-like"/>
</dbReference>
<evidence type="ECO:0000313" key="9">
    <source>
        <dbReference type="Proteomes" id="UP000679767"/>
    </source>
</evidence>
<evidence type="ECO:0000256" key="1">
    <source>
        <dbReference type="ARBA" id="ARBA00001962"/>
    </source>
</evidence>
<dbReference type="SUPFAM" id="SSF47240">
    <property type="entry name" value="Ferritin-like"/>
    <property type="match status" value="1"/>
</dbReference>
<keyword evidence="9" id="KW-1185">Reference proteome</keyword>
<dbReference type="RefSeq" id="YP_010087429.1">
    <property type="nucleotide sequence ID" value="NC_055554.1"/>
</dbReference>
<evidence type="ECO:0000256" key="2">
    <source>
        <dbReference type="ARBA" id="ARBA00009303"/>
    </source>
</evidence>
<keyword evidence="5" id="KW-0560">Oxidoreductase</keyword>
<dbReference type="PROSITE" id="PS00368">
    <property type="entry name" value="RIBORED_SMALL"/>
    <property type="match status" value="1"/>
</dbReference>
<dbReference type="GeneID" id="65102713"/>
<proteinExistence type="inferred from homology"/>
<comment type="cofactor">
    <cofactor evidence="1">
        <name>Fe cation</name>
        <dbReference type="ChEBI" id="CHEBI:24875"/>
    </cofactor>
</comment>
<evidence type="ECO:0000256" key="6">
    <source>
        <dbReference type="ARBA" id="ARBA00023004"/>
    </source>
</evidence>
<evidence type="ECO:0000256" key="7">
    <source>
        <dbReference type="SAM" id="Phobius"/>
    </source>
</evidence>
<dbReference type="CDD" id="cd01049">
    <property type="entry name" value="RNRR2"/>
    <property type="match status" value="1"/>
</dbReference>
<organism evidence="8">
    <name type="scientific">Vombatid gammaherpesvirus 1</name>
    <dbReference type="NCBI Taxonomy" id="2052651"/>
    <lineage>
        <taxon>Viruses</taxon>
        <taxon>Duplodnaviria</taxon>
        <taxon>Heunggongvirae</taxon>
        <taxon>Peploviricota</taxon>
        <taxon>Herviviricetes</taxon>
        <taxon>Herpesvirales</taxon>
        <taxon>Orthoherpesviridae</taxon>
        <taxon>Gammaherpesvirinae</taxon>
        <taxon>Manticavirus</taxon>
        <taxon>Manticavirus vombatidgamma1</taxon>
    </lineage>
</organism>
<dbReference type="PANTHER" id="PTHR23409:SF18">
    <property type="entry name" value="RIBONUCLEOSIDE-DIPHOSPHATE REDUCTASE SUBUNIT M2"/>
    <property type="match status" value="1"/>
</dbReference>
<dbReference type="InterPro" id="IPR030475">
    <property type="entry name" value="RNR_small_AS"/>
</dbReference>
<reference evidence="8" key="1">
    <citation type="submission" date="2017-11" db="EMBL/GenBank/DDBJ databases">
        <title>The distinct marsupial branch of gammaherpesviruses includes novel host-derived genes seldom found in other viruses.</title>
        <authorList>
            <person name="Vaz P.K."/>
        </authorList>
    </citation>
    <scope>NUCLEOTIDE SEQUENCE</scope>
    <source>
        <strain evidence="8">V3187/11</strain>
    </source>
</reference>
<evidence type="ECO:0000313" key="8">
    <source>
        <dbReference type="EMBL" id="AZB49159.1"/>
    </source>
</evidence>
<dbReference type="InterPro" id="IPR000358">
    <property type="entry name" value="RNR_small_fam"/>
</dbReference>
<evidence type="ECO:0000256" key="5">
    <source>
        <dbReference type="ARBA" id="ARBA00023002"/>
    </source>
</evidence>